<name>A0ABU6T660_9FABA</name>
<protein>
    <recommendedName>
        <fullName evidence="3">CCHC-type domain-containing protein</fullName>
    </recommendedName>
</protein>
<feature type="compositionally biased region" description="Basic and acidic residues" evidence="2">
    <location>
        <begin position="40"/>
        <end position="55"/>
    </location>
</feature>
<keyword evidence="1" id="KW-0862">Zinc</keyword>
<evidence type="ECO:0000313" key="5">
    <source>
        <dbReference type="Proteomes" id="UP001341840"/>
    </source>
</evidence>
<keyword evidence="1" id="KW-0479">Metal-binding</keyword>
<accession>A0ABU6T660</accession>
<dbReference type="Proteomes" id="UP001341840">
    <property type="component" value="Unassembled WGS sequence"/>
</dbReference>
<dbReference type="PROSITE" id="PS50158">
    <property type="entry name" value="ZF_CCHC"/>
    <property type="match status" value="1"/>
</dbReference>
<evidence type="ECO:0000259" key="3">
    <source>
        <dbReference type="PROSITE" id="PS50158"/>
    </source>
</evidence>
<feature type="compositionally biased region" description="Polar residues" evidence="2">
    <location>
        <begin position="115"/>
        <end position="125"/>
    </location>
</feature>
<evidence type="ECO:0000256" key="1">
    <source>
        <dbReference type="PROSITE-ProRule" id="PRU00047"/>
    </source>
</evidence>
<feature type="domain" description="CCHC-type" evidence="3">
    <location>
        <begin position="18"/>
        <end position="31"/>
    </location>
</feature>
<gene>
    <name evidence="4" type="ORF">PIB30_013596</name>
</gene>
<evidence type="ECO:0000313" key="4">
    <source>
        <dbReference type="EMBL" id="MED6144219.1"/>
    </source>
</evidence>
<sequence>MVDGDVYNVEYEGIHTICFTCGKADHDQKNCIIWKELQEAEEKEKSKEGNNKDQQEGTGTTGKEDTRREEENVPDVTTTRQNQARKEANNYGPWMVVHRRKIGKNESNKEAGAGPSNTKGNNANKFSILEIEETEETETHQQEEKQQEKKTKETGPKQDKSNRGKGKEMYQPNKIVKERK</sequence>
<evidence type="ECO:0000256" key="2">
    <source>
        <dbReference type="SAM" id="MobiDB-lite"/>
    </source>
</evidence>
<feature type="compositionally biased region" description="Basic and acidic residues" evidence="2">
    <location>
        <begin position="137"/>
        <end position="168"/>
    </location>
</feature>
<dbReference type="EMBL" id="JASCZI010090656">
    <property type="protein sequence ID" value="MED6144219.1"/>
    <property type="molecule type" value="Genomic_DNA"/>
</dbReference>
<proteinExistence type="predicted"/>
<organism evidence="4 5">
    <name type="scientific">Stylosanthes scabra</name>
    <dbReference type="NCBI Taxonomy" id="79078"/>
    <lineage>
        <taxon>Eukaryota</taxon>
        <taxon>Viridiplantae</taxon>
        <taxon>Streptophyta</taxon>
        <taxon>Embryophyta</taxon>
        <taxon>Tracheophyta</taxon>
        <taxon>Spermatophyta</taxon>
        <taxon>Magnoliopsida</taxon>
        <taxon>eudicotyledons</taxon>
        <taxon>Gunneridae</taxon>
        <taxon>Pentapetalae</taxon>
        <taxon>rosids</taxon>
        <taxon>fabids</taxon>
        <taxon>Fabales</taxon>
        <taxon>Fabaceae</taxon>
        <taxon>Papilionoideae</taxon>
        <taxon>50 kb inversion clade</taxon>
        <taxon>dalbergioids sensu lato</taxon>
        <taxon>Dalbergieae</taxon>
        <taxon>Pterocarpus clade</taxon>
        <taxon>Stylosanthes</taxon>
    </lineage>
</organism>
<feature type="region of interest" description="Disordered" evidence="2">
    <location>
        <begin position="40"/>
        <end position="180"/>
    </location>
</feature>
<feature type="compositionally biased region" description="Basic and acidic residues" evidence="2">
    <location>
        <begin position="62"/>
        <end position="71"/>
    </location>
</feature>
<keyword evidence="5" id="KW-1185">Reference proteome</keyword>
<comment type="caution">
    <text evidence="4">The sequence shown here is derived from an EMBL/GenBank/DDBJ whole genome shotgun (WGS) entry which is preliminary data.</text>
</comment>
<reference evidence="4 5" key="1">
    <citation type="journal article" date="2023" name="Plants (Basel)">
        <title>Bridging the Gap: Combining Genomics and Transcriptomics Approaches to Understand Stylosanthes scabra, an Orphan Legume from the Brazilian Caatinga.</title>
        <authorList>
            <person name="Ferreira-Neto J.R.C."/>
            <person name="da Silva M.D."/>
            <person name="Binneck E."/>
            <person name="de Melo N.F."/>
            <person name="da Silva R.H."/>
            <person name="de Melo A.L.T.M."/>
            <person name="Pandolfi V."/>
            <person name="Bustamante F.O."/>
            <person name="Brasileiro-Vidal A.C."/>
            <person name="Benko-Iseppon A.M."/>
        </authorList>
    </citation>
    <scope>NUCLEOTIDE SEQUENCE [LARGE SCALE GENOMIC DNA]</scope>
    <source>
        <tissue evidence="4">Leaves</tissue>
    </source>
</reference>
<dbReference type="InterPro" id="IPR001878">
    <property type="entry name" value="Znf_CCHC"/>
</dbReference>
<keyword evidence="1" id="KW-0863">Zinc-finger</keyword>